<dbReference type="GO" id="GO:0005975">
    <property type="term" value="P:carbohydrate metabolic process"/>
    <property type="evidence" value="ECO:0007669"/>
    <property type="project" value="InterPro"/>
</dbReference>
<dbReference type="OrthoDB" id="9797391at2"/>
<comment type="caution">
    <text evidence="4">The sequence shown here is derived from an EMBL/GenBank/DDBJ whole genome shotgun (WGS) entry which is preliminary data.</text>
</comment>
<dbReference type="GO" id="GO:0016810">
    <property type="term" value="F:hydrolase activity, acting on carbon-nitrogen (but not peptide) bonds"/>
    <property type="evidence" value="ECO:0007669"/>
    <property type="project" value="InterPro"/>
</dbReference>
<dbReference type="Gene3D" id="3.20.20.370">
    <property type="entry name" value="Glycoside hydrolase/deacetylase"/>
    <property type="match status" value="1"/>
</dbReference>
<dbReference type="STRING" id="1193518.BN13_10054"/>
<evidence type="ECO:0000259" key="3">
    <source>
        <dbReference type="PROSITE" id="PS51677"/>
    </source>
</evidence>
<evidence type="ECO:0000313" key="5">
    <source>
        <dbReference type="Proteomes" id="UP000035720"/>
    </source>
</evidence>
<dbReference type="SUPFAM" id="SSF88713">
    <property type="entry name" value="Glycoside hydrolase/deacetylase"/>
    <property type="match status" value="1"/>
</dbReference>
<keyword evidence="2" id="KW-0378">Hydrolase</keyword>
<dbReference type="Proteomes" id="UP000035720">
    <property type="component" value="Unassembled WGS sequence"/>
</dbReference>
<dbReference type="EMBL" id="CAJC01000001">
    <property type="protein sequence ID" value="CCI51316.1"/>
    <property type="molecule type" value="Genomic_DNA"/>
</dbReference>
<dbReference type="RefSeq" id="WP_048543482.1">
    <property type="nucleotide sequence ID" value="NZ_HF571038.1"/>
</dbReference>
<evidence type="ECO:0000256" key="1">
    <source>
        <dbReference type="ARBA" id="ARBA00022723"/>
    </source>
</evidence>
<dbReference type="CDD" id="cd10917">
    <property type="entry name" value="CE4_NodB_like_6s_7s"/>
    <property type="match status" value="1"/>
</dbReference>
<dbReference type="InterPro" id="IPR002509">
    <property type="entry name" value="NODB_dom"/>
</dbReference>
<organism evidence="4 5">
    <name type="scientific">Nostocoides jenkinsii Ben 74</name>
    <dbReference type="NCBI Taxonomy" id="1193518"/>
    <lineage>
        <taxon>Bacteria</taxon>
        <taxon>Bacillati</taxon>
        <taxon>Actinomycetota</taxon>
        <taxon>Actinomycetes</taxon>
        <taxon>Micrococcales</taxon>
        <taxon>Intrasporangiaceae</taxon>
        <taxon>Nostocoides</taxon>
    </lineage>
</organism>
<dbReference type="InterPro" id="IPR011330">
    <property type="entry name" value="Glyco_hydro/deAcase_b/a-brl"/>
</dbReference>
<dbReference type="PROSITE" id="PS51677">
    <property type="entry name" value="NODB"/>
    <property type="match status" value="1"/>
</dbReference>
<dbReference type="GO" id="GO:0016020">
    <property type="term" value="C:membrane"/>
    <property type="evidence" value="ECO:0007669"/>
    <property type="project" value="TreeGrafter"/>
</dbReference>
<dbReference type="Pfam" id="PF01522">
    <property type="entry name" value="Polysacc_deac_1"/>
    <property type="match status" value="1"/>
</dbReference>
<dbReference type="GO" id="GO:0046872">
    <property type="term" value="F:metal ion binding"/>
    <property type="evidence" value="ECO:0007669"/>
    <property type="project" value="UniProtKB-KW"/>
</dbReference>
<name>A0A077M2M3_9MICO</name>
<accession>A0A077M2M3</accession>
<proteinExistence type="predicted"/>
<feature type="domain" description="NodB homology" evidence="3">
    <location>
        <begin position="73"/>
        <end position="254"/>
    </location>
</feature>
<protein>
    <submittedName>
        <fullName evidence="4">Polysaccharide deacetylase</fullName>
    </submittedName>
</protein>
<gene>
    <name evidence="4" type="ORF">BN13_10054</name>
</gene>
<reference evidence="4 5" key="1">
    <citation type="journal article" date="2013" name="ISME J.">
        <title>A metabolic model for members of the genus Tetrasphaera involved in enhanced biological phosphorus removal.</title>
        <authorList>
            <person name="Kristiansen R."/>
            <person name="Nguyen H.T.T."/>
            <person name="Saunders A.M."/>
            <person name="Nielsen J.L."/>
            <person name="Wimmer R."/>
            <person name="Le V.Q."/>
            <person name="McIlroy S.J."/>
            <person name="Petrovski S."/>
            <person name="Seviour R.J."/>
            <person name="Calteau A."/>
            <person name="Nielsen K.L."/>
            <person name="Nielsen P.H."/>
        </authorList>
    </citation>
    <scope>NUCLEOTIDE SEQUENCE [LARGE SCALE GENOMIC DNA]</scope>
    <source>
        <strain evidence="4 5">Ben 74</strain>
    </source>
</reference>
<evidence type="ECO:0000313" key="4">
    <source>
        <dbReference type="EMBL" id="CCI51316.1"/>
    </source>
</evidence>
<dbReference type="InterPro" id="IPR050248">
    <property type="entry name" value="Polysacc_deacetylase_ArnD"/>
</dbReference>
<sequence length="265" mass="27729">MAEGRGVRRRDAVIAAGAAAAGVGGTLAARRALENESPLPFYGGPASLLPAPDPDTPIATDLRLVWGAPTSERVVALTFDDGPHPEWTPLVLAALDSAGVPATFFLRGDNVAAHGSLHADSLARHELGNHTYSHTDLARLDLAAAQNEIGRCSEAMATAYGKTPTLFRPPYGHSSGAALLAAAAAGMTTVLWGGRFRESSFHTDPDGLLQDSIGQMRPGTIFLGHDTGTPDRIHSVRILAPLIDKMQSEGWRFVTVSELLGGVGA</sequence>
<dbReference type="PANTHER" id="PTHR10587:SF133">
    <property type="entry name" value="CHITIN DEACETYLASE 1-RELATED"/>
    <property type="match status" value="1"/>
</dbReference>
<dbReference type="PANTHER" id="PTHR10587">
    <property type="entry name" value="GLYCOSYL TRANSFERASE-RELATED"/>
    <property type="match status" value="1"/>
</dbReference>
<evidence type="ECO:0000256" key="2">
    <source>
        <dbReference type="ARBA" id="ARBA00022801"/>
    </source>
</evidence>
<dbReference type="AlphaFoldDB" id="A0A077M2M3"/>
<keyword evidence="5" id="KW-1185">Reference proteome</keyword>
<keyword evidence="1" id="KW-0479">Metal-binding</keyword>